<evidence type="ECO:0000256" key="2">
    <source>
        <dbReference type="ARBA" id="ARBA00023125"/>
    </source>
</evidence>
<evidence type="ECO:0000256" key="4">
    <source>
        <dbReference type="PROSITE-ProRule" id="PRU00335"/>
    </source>
</evidence>
<dbReference type="SUPFAM" id="SSF46689">
    <property type="entry name" value="Homeodomain-like"/>
    <property type="match status" value="1"/>
</dbReference>
<dbReference type="Gene3D" id="1.10.357.10">
    <property type="entry name" value="Tetracycline Repressor, domain 2"/>
    <property type="match status" value="1"/>
</dbReference>
<gene>
    <name evidence="6" type="ORF">GCM10017567_67520</name>
</gene>
<comment type="caution">
    <text evidence="6">The sequence shown here is derived from an EMBL/GenBank/DDBJ whole genome shotgun (WGS) entry which is preliminary data.</text>
</comment>
<sequence length="202" mass="22193">MGTMPTGVHLRDVRKQLFDAAERVLLRDGPNALTSRAVTTEADVAKGVLHRHFADFDDFLAELVRDRIARLADQAALLHAAAGTRTVAENLVDALTELFDPVTVALSSLIFFRDELRTRLRHRGNGLPLLVEAREMLAAYLSAEREQGRIAADADVDSLALSLIGSAHLLFAGRPRETLPDTEELAKTVHTITADAIQRRLL</sequence>
<protein>
    <submittedName>
        <fullName evidence="6">TetR family transcriptional regulator</fullName>
    </submittedName>
</protein>
<keyword evidence="7" id="KW-1185">Reference proteome</keyword>
<dbReference type="Pfam" id="PF00440">
    <property type="entry name" value="TetR_N"/>
    <property type="match status" value="1"/>
</dbReference>
<keyword evidence="1" id="KW-0805">Transcription regulation</keyword>
<evidence type="ECO:0000256" key="3">
    <source>
        <dbReference type="ARBA" id="ARBA00023163"/>
    </source>
</evidence>
<feature type="DNA-binding region" description="H-T-H motif" evidence="4">
    <location>
        <begin position="34"/>
        <end position="53"/>
    </location>
</feature>
<dbReference type="EMBL" id="BNAW01000042">
    <property type="protein sequence ID" value="GHG37189.1"/>
    <property type="molecule type" value="Genomic_DNA"/>
</dbReference>
<keyword evidence="3" id="KW-0804">Transcription</keyword>
<dbReference type="InterPro" id="IPR009057">
    <property type="entry name" value="Homeodomain-like_sf"/>
</dbReference>
<dbReference type="PROSITE" id="PS50977">
    <property type="entry name" value="HTH_TETR_2"/>
    <property type="match status" value="1"/>
</dbReference>
<dbReference type="PANTHER" id="PTHR30055">
    <property type="entry name" value="HTH-TYPE TRANSCRIPTIONAL REGULATOR RUTR"/>
    <property type="match status" value="1"/>
</dbReference>
<reference evidence="7" key="1">
    <citation type="journal article" date="2019" name="Int. J. Syst. Evol. Microbiol.">
        <title>The Global Catalogue of Microorganisms (GCM) 10K type strain sequencing project: providing services to taxonomists for standard genome sequencing and annotation.</title>
        <authorList>
            <consortium name="The Broad Institute Genomics Platform"/>
            <consortium name="The Broad Institute Genome Sequencing Center for Infectious Disease"/>
            <person name="Wu L."/>
            <person name="Ma J."/>
        </authorList>
    </citation>
    <scope>NUCLEOTIDE SEQUENCE [LARGE SCALE GENOMIC DNA]</scope>
    <source>
        <strain evidence="7">CGMCC 4.7680</strain>
    </source>
</reference>
<evidence type="ECO:0000313" key="7">
    <source>
        <dbReference type="Proteomes" id="UP000649955"/>
    </source>
</evidence>
<name>A0ABQ3KLT9_9PSEU</name>
<evidence type="ECO:0000256" key="1">
    <source>
        <dbReference type="ARBA" id="ARBA00023015"/>
    </source>
</evidence>
<evidence type="ECO:0000259" key="5">
    <source>
        <dbReference type="PROSITE" id="PS50977"/>
    </source>
</evidence>
<dbReference type="PANTHER" id="PTHR30055:SF238">
    <property type="entry name" value="MYCOFACTOCIN BIOSYNTHESIS TRANSCRIPTIONAL REGULATOR MFTR-RELATED"/>
    <property type="match status" value="1"/>
</dbReference>
<dbReference type="InterPro" id="IPR001647">
    <property type="entry name" value="HTH_TetR"/>
</dbReference>
<keyword evidence="2 4" id="KW-0238">DNA-binding</keyword>
<dbReference type="InterPro" id="IPR050109">
    <property type="entry name" value="HTH-type_TetR-like_transc_reg"/>
</dbReference>
<dbReference type="Proteomes" id="UP000649955">
    <property type="component" value="Unassembled WGS sequence"/>
</dbReference>
<evidence type="ECO:0000313" key="6">
    <source>
        <dbReference type="EMBL" id="GHG37189.1"/>
    </source>
</evidence>
<organism evidence="6 7">
    <name type="scientific">Amycolatopsis bullii</name>
    <dbReference type="NCBI Taxonomy" id="941987"/>
    <lineage>
        <taxon>Bacteria</taxon>
        <taxon>Bacillati</taxon>
        <taxon>Actinomycetota</taxon>
        <taxon>Actinomycetes</taxon>
        <taxon>Pseudonocardiales</taxon>
        <taxon>Pseudonocardiaceae</taxon>
        <taxon>Amycolatopsis</taxon>
    </lineage>
</organism>
<proteinExistence type="predicted"/>
<accession>A0ABQ3KLT9</accession>
<feature type="domain" description="HTH tetR-type" evidence="5">
    <location>
        <begin position="11"/>
        <end position="71"/>
    </location>
</feature>